<dbReference type="SMART" id="SM00320">
    <property type="entry name" value="WD40"/>
    <property type="match status" value="6"/>
</dbReference>
<keyword evidence="4" id="KW-0677">Repeat</keyword>
<organism evidence="10">
    <name type="scientific">Aureoumbra lagunensis</name>
    <dbReference type="NCBI Taxonomy" id="44058"/>
    <lineage>
        <taxon>Eukaryota</taxon>
        <taxon>Sar</taxon>
        <taxon>Stramenopiles</taxon>
        <taxon>Ochrophyta</taxon>
        <taxon>Pelagophyceae</taxon>
        <taxon>Pelagomonadales</taxon>
        <taxon>Aureoumbra</taxon>
    </lineage>
</organism>
<dbReference type="PANTHER" id="PTHR19918">
    <property type="entry name" value="CELL DIVISION CYCLE 20 CDC20 FIZZY -RELATED"/>
    <property type="match status" value="1"/>
</dbReference>
<evidence type="ECO:0000256" key="2">
    <source>
        <dbReference type="ARBA" id="ARBA00022574"/>
    </source>
</evidence>
<protein>
    <recommendedName>
        <fullName evidence="9">CDC20/Fizzy WD40 domain-containing protein</fullName>
    </recommendedName>
</protein>
<dbReference type="InterPro" id="IPR015943">
    <property type="entry name" value="WD40/YVTN_repeat-like_dom_sf"/>
</dbReference>
<sequence>MSTQTSSPMARSYEQYPASPSAQEKSFQTSTPARSSKRLKKSPITPKSMTHLAISPVASPLSGGMSSSKSEDRFIPNRGSMDFEEAAHALSYNRRKNVQVSTPTTPNSLERIESNNTQQNPTISNSASTRPVQVEFRRAMRSALLPRSAPPPRRRSSGGSMNEFGNGLYMGGEEIGTNHEHHTISAADPDPTATSFADTKIFRFSKSRKSLSANSNAITDTKESFDRFQNALEVLSDPLDAIGSSGHRVATLARPVPTKPSRILDAPDIVDDYYLNLLSWSSTNILAVALANNVYLWNASTNEVSELLQLDQGDCVTSVSWAPGGQHLCVGTDSHLVQLWDATRMTQVQTLRGHSARVGSLAWNPVSRCVNSGSRDALVLQHDPRSHQSRVATMRGHQQEVCGLAWSADGSTLASGGNENFLCLWDAARSGVNNTSSHQTNGGTSSFQPRIILRQHHAAVKALAWCPSHRNLLASGGGTADRTIKFWNAHTGAVLQSVDTGSQVCALLWSRHAKEIVSSHGFSQNQLCLWRYPTMSKLCELTGHTARVLHLAQSPDGETVVSAAADETLRFWNIFASSPAVSSRHKRPSQSGTSTAGTSTPARSSSSGGSGGTSNNLPASPLDLGGAVTLSIR</sequence>
<dbReference type="InterPro" id="IPR019775">
    <property type="entry name" value="WD40_repeat_CS"/>
</dbReference>
<feature type="compositionally biased region" description="Polar residues" evidence="8">
    <location>
        <begin position="18"/>
        <end position="34"/>
    </location>
</feature>
<dbReference type="PROSITE" id="PS50082">
    <property type="entry name" value="WD_REPEATS_2"/>
    <property type="match status" value="3"/>
</dbReference>
<dbReference type="PROSITE" id="PS50294">
    <property type="entry name" value="WD_REPEATS_REGION"/>
    <property type="match status" value="2"/>
</dbReference>
<dbReference type="InterPro" id="IPR036322">
    <property type="entry name" value="WD40_repeat_dom_sf"/>
</dbReference>
<dbReference type="GO" id="GO:0010997">
    <property type="term" value="F:anaphase-promoting complex binding"/>
    <property type="evidence" value="ECO:0007669"/>
    <property type="project" value="InterPro"/>
</dbReference>
<name>A0A7S3NN33_9STRA</name>
<evidence type="ECO:0000256" key="3">
    <source>
        <dbReference type="ARBA" id="ARBA00022618"/>
    </source>
</evidence>
<dbReference type="PANTHER" id="PTHR19918:SF8">
    <property type="entry name" value="FI02843P"/>
    <property type="match status" value="1"/>
</dbReference>
<evidence type="ECO:0000256" key="6">
    <source>
        <dbReference type="ARBA" id="ARBA00023306"/>
    </source>
</evidence>
<keyword evidence="3" id="KW-0132">Cell division</keyword>
<feature type="compositionally biased region" description="Low complexity" evidence="8">
    <location>
        <begin position="589"/>
        <end position="607"/>
    </location>
</feature>
<feature type="region of interest" description="Disordered" evidence="8">
    <location>
        <begin position="1"/>
        <end position="76"/>
    </location>
</feature>
<dbReference type="InterPro" id="IPR056150">
    <property type="entry name" value="WD40_CDC20-Fz"/>
</dbReference>
<evidence type="ECO:0000313" key="10">
    <source>
        <dbReference type="EMBL" id="CAE0370955.1"/>
    </source>
</evidence>
<dbReference type="GO" id="GO:0005680">
    <property type="term" value="C:anaphase-promoting complex"/>
    <property type="evidence" value="ECO:0007669"/>
    <property type="project" value="TreeGrafter"/>
</dbReference>
<feature type="region of interest" description="Disordered" evidence="8">
    <location>
        <begin position="582"/>
        <end position="623"/>
    </location>
</feature>
<keyword evidence="5" id="KW-0498">Mitosis</keyword>
<evidence type="ECO:0000256" key="1">
    <source>
        <dbReference type="ARBA" id="ARBA00006445"/>
    </source>
</evidence>
<keyword evidence="6" id="KW-0131">Cell cycle</keyword>
<feature type="repeat" description="WD" evidence="7">
    <location>
        <begin position="394"/>
        <end position="435"/>
    </location>
</feature>
<dbReference type="AlphaFoldDB" id="A0A7S3NN33"/>
<dbReference type="InterPro" id="IPR033010">
    <property type="entry name" value="Cdc20/Fizzy"/>
</dbReference>
<evidence type="ECO:0000256" key="7">
    <source>
        <dbReference type="PROSITE-ProRule" id="PRU00221"/>
    </source>
</evidence>
<dbReference type="InterPro" id="IPR001680">
    <property type="entry name" value="WD40_rpt"/>
</dbReference>
<dbReference type="GO" id="GO:1990757">
    <property type="term" value="F:ubiquitin ligase activator activity"/>
    <property type="evidence" value="ECO:0007669"/>
    <property type="project" value="TreeGrafter"/>
</dbReference>
<evidence type="ECO:0000256" key="8">
    <source>
        <dbReference type="SAM" id="MobiDB-lite"/>
    </source>
</evidence>
<dbReference type="GO" id="GO:1905786">
    <property type="term" value="P:positive regulation of anaphase-promoting complex-dependent catabolic process"/>
    <property type="evidence" value="ECO:0007669"/>
    <property type="project" value="TreeGrafter"/>
</dbReference>
<feature type="domain" description="CDC20/Fizzy WD40" evidence="9">
    <location>
        <begin position="264"/>
        <end position="572"/>
    </location>
</feature>
<feature type="compositionally biased region" description="Polar residues" evidence="8">
    <location>
        <begin position="98"/>
        <end position="131"/>
    </location>
</feature>
<keyword evidence="2 7" id="KW-0853">WD repeat</keyword>
<dbReference type="EMBL" id="HBIJ01017709">
    <property type="protein sequence ID" value="CAE0370955.1"/>
    <property type="molecule type" value="Transcribed_RNA"/>
</dbReference>
<evidence type="ECO:0000256" key="4">
    <source>
        <dbReference type="ARBA" id="ARBA00022737"/>
    </source>
</evidence>
<dbReference type="Pfam" id="PF24807">
    <property type="entry name" value="WD40_CDC20-Fz"/>
    <property type="match status" value="1"/>
</dbReference>
<feature type="compositionally biased region" description="Low complexity" evidence="8">
    <location>
        <begin position="59"/>
        <end position="68"/>
    </location>
</feature>
<accession>A0A7S3NN33</accession>
<dbReference type="SUPFAM" id="SSF50978">
    <property type="entry name" value="WD40 repeat-like"/>
    <property type="match status" value="1"/>
</dbReference>
<feature type="region of interest" description="Disordered" evidence="8">
    <location>
        <begin position="94"/>
        <end position="166"/>
    </location>
</feature>
<feature type="repeat" description="WD" evidence="7">
    <location>
        <begin position="541"/>
        <end position="582"/>
    </location>
</feature>
<reference evidence="10" key="1">
    <citation type="submission" date="2021-01" db="EMBL/GenBank/DDBJ databases">
        <authorList>
            <person name="Corre E."/>
            <person name="Pelletier E."/>
            <person name="Niang G."/>
            <person name="Scheremetjew M."/>
            <person name="Finn R."/>
            <person name="Kale V."/>
            <person name="Holt S."/>
            <person name="Cochrane G."/>
            <person name="Meng A."/>
            <person name="Brown T."/>
            <person name="Cohen L."/>
        </authorList>
    </citation>
    <scope>NUCLEOTIDE SEQUENCE</scope>
    <source>
        <strain evidence="10">CCMP1510</strain>
    </source>
</reference>
<dbReference type="GO" id="GO:0051301">
    <property type="term" value="P:cell division"/>
    <property type="evidence" value="ECO:0007669"/>
    <property type="project" value="UniProtKB-KW"/>
</dbReference>
<evidence type="ECO:0000256" key="5">
    <source>
        <dbReference type="ARBA" id="ARBA00022776"/>
    </source>
</evidence>
<dbReference type="PROSITE" id="PS00678">
    <property type="entry name" value="WD_REPEATS_1"/>
    <property type="match status" value="1"/>
</dbReference>
<feature type="repeat" description="WD" evidence="7">
    <location>
        <begin position="316"/>
        <end position="350"/>
    </location>
</feature>
<dbReference type="GO" id="GO:0031145">
    <property type="term" value="P:anaphase-promoting complex-dependent catabolic process"/>
    <property type="evidence" value="ECO:0007669"/>
    <property type="project" value="TreeGrafter"/>
</dbReference>
<dbReference type="Gene3D" id="2.130.10.10">
    <property type="entry name" value="YVTN repeat-like/Quinoprotein amine dehydrogenase"/>
    <property type="match status" value="1"/>
</dbReference>
<proteinExistence type="inferred from homology"/>
<comment type="similarity">
    <text evidence="1">Belongs to the WD repeat CDC20/Fizzy family.</text>
</comment>
<evidence type="ECO:0000259" key="9">
    <source>
        <dbReference type="Pfam" id="PF24807"/>
    </source>
</evidence>
<gene>
    <name evidence="10" type="ORF">ALAG00032_LOCUS11735</name>
</gene>